<dbReference type="Proteomes" id="UP000799118">
    <property type="component" value="Unassembled WGS sequence"/>
</dbReference>
<evidence type="ECO:0000313" key="2">
    <source>
        <dbReference type="EMBL" id="KAE9400075.1"/>
    </source>
</evidence>
<organism evidence="2 3">
    <name type="scientific">Gymnopus androsaceus JB14</name>
    <dbReference type="NCBI Taxonomy" id="1447944"/>
    <lineage>
        <taxon>Eukaryota</taxon>
        <taxon>Fungi</taxon>
        <taxon>Dikarya</taxon>
        <taxon>Basidiomycota</taxon>
        <taxon>Agaricomycotina</taxon>
        <taxon>Agaricomycetes</taxon>
        <taxon>Agaricomycetidae</taxon>
        <taxon>Agaricales</taxon>
        <taxon>Marasmiineae</taxon>
        <taxon>Omphalotaceae</taxon>
        <taxon>Gymnopus</taxon>
    </lineage>
</organism>
<feature type="compositionally biased region" description="Basic and acidic residues" evidence="1">
    <location>
        <begin position="21"/>
        <end position="57"/>
    </location>
</feature>
<evidence type="ECO:0000313" key="3">
    <source>
        <dbReference type="Proteomes" id="UP000799118"/>
    </source>
</evidence>
<keyword evidence="3" id="KW-1185">Reference proteome</keyword>
<reference evidence="2" key="1">
    <citation type="journal article" date="2019" name="Environ. Microbiol.">
        <title>Fungal ecological strategies reflected in gene transcription - a case study of two litter decomposers.</title>
        <authorList>
            <person name="Barbi F."/>
            <person name="Kohler A."/>
            <person name="Barry K."/>
            <person name="Baskaran P."/>
            <person name="Daum C."/>
            <person name="Fauchery L."/>
            <person name="Ihrmark K."/>
            <person name="Kuo A."/>
            <person name="LaButti K."/>
            <person name="Lipzen A."/>
            <person name="Morin E."/>
            <person name="Grigoriev I.V."/>
            <person name="Henrissat B."/>
            <person name="Lindahl B."/>
            <person name="Martin F."/>
        </authorList>
    </citation>
    <scope>NUCLEOTIDE SEQUENCE</scope>
    <source>
        <strain evidence="2">JB14</strain>
    </source>
</reference>
<feature type="region of interest" description="Disordered" evidence="1">
    <location>
        <begin position="21"/>
        <end position="74"/>
    </location>
</feature>
<proteinExistence type="predicted"/>
<dbReference type="AlphaFoldDB" id="A0A6A4HTP8"/>
<name>A0A6A4HTP8_9AGAR</name>
<sequence length="159" mass="18249">MLFPVELQTGGFKRFKDERIPTSNRMELETGKKGIDSHTQDSRKVQKEIREEEERCRTIPGNPVHHSLCRGMSSSGSRVSLTVWIRRKHSYPTLDGTESCQRMQPRWPDLNVSRWRKGTKGEQSGRLSGANCTEKLFFGASDRFHILNPTSTSRNSQLK</sequence>
<protein>
    <submittedName>
        <fullName evidence="2">Uncharacterized protein</fullName>
    </submittedName>
</protein>
<evidence type="ECO:0000256" key="1">
    <source>
        <dbReference type="SAM" id="MobiDB-lite"/>
    </source>
</evidence>
<dbReference type="EMBL" id="ML769461">
    <property type="protein sequence ID" value="KAE9400075.1"/>
    <property type="molecule type" value="Genomic_DNA"/>
</dbReference>
<gene>
    <name evidence="2" type="ORF">BT96DRAFT_1099218</name>
</gene>
<accession>A0A6A4HTP8</accession>